<proteinExistence type="predicted"/>
<dbReference type="Pfam" id="PF00582">
    <property type="entry name" value="Usp"/>
    <property type="match status" value="1"/>
</dbReference>
<protein>
    <submittedName>
        <fullName evidence="1">Universal stress A</fullName>
    </submittedName>
</protein>
<organism evidence="1 2">
    <name type="scientific">Paramuricea clavata</name>
    <name type="common">Red gorgonian</name>
    <name type="synonym">Violescent sea-whip</name>
    <dbReference type="NCBI Taxonomy" id="317549"/>
    <lineage>
        <taxon>Eukaryota</taxon>
        <taxon>Metazoa</taxon>
        <taxon>Cnidaria</taxon>
        <taxon>Anthozoa</taxon>
        <taxon>Octocorallia</taxon>
        <taxon>Malacalcyonacea</taxon>
        <taxon>Plexauridae</taxon>
        <taxon>Paramuricea</taxon>
    </lineage>
</organism>
<evidence type="ECO:0000313" key="2">
    <source>
        <dbReference type="Proteomes" id="UP001152795"/>
    </source>
</evidence>
<gene>
    <name evidence="1" type="ORF">PACLA_8A077185</name>
</gene>
<evidence type="ECO:0000313" key="1">
    <source>
        <dbReference type="EMBL" id="CAB3991613.1"/>
    </source>
</evidence>
<dbReference type="InterPro" id="IPR006015">
    <property type="entry name" value="Universal_stress_UspA"/>
</dbReference>
<sequence>MADCRRIVMIPIDKSGNSKRIFEWYFNKLRKDNDKVILIHVYTVPLMSTPTARFGYSVSLTEWEGVQSSVDKEILQRISEFEELCRGNNLQFKTIYKTGEPGVVICEHAHREHVSLILMGTRGLGKFARALLGSVSKYVILHSGLPVLVMPPDTGGK</sequence>
<reference evidence="1" key="1">
    <citation type="submission" date="2020-04" db="EMBL/GenBank/DDBJ databases">
        <authorList>
            <person name="Alioto T."/>
            <person name="Alioto T."/>
            <person name="Gomez Garrido J."/>
        </authorList>
    </citation>
    <scope>NUCLEOTIDE SEQUENCE</scope>
    <source>
        <strain evidence="1">A484AB</strain>
    </source>
</reference>
<dbReference type="PRINTS" id="PR01438">
    <property type="entry name" value="UNVRSLSTRESS"/>
</dbReference>
<comment type="caution">
    <text evidence="1">The sequence shown here is derived from an EMBL/GenBank/DDBJ whole genome shotgun (WGS) entry which is preliminary data.</text>
</comment>
<dbReference type="CDD" id="cd23659">
    <property type="entry name" value="USP_At3g01520-like"/>
    <property type="match status" value="1"/>
</dbReference>
<keyword evidence="2" id="KW-1185">Reference proteome</keyword>
<dbReference type="PANTHER" id="PTHR46989:SF3">
    <property type="entry name" value="USPA DOMAIN-CONTAINING PROTEIN"/>
    <property type="match status" value="1"/>
</dbReference>
<dbReference type="InterPro" id="IPR006016">
    <property type="entry name" value="UspA"/>
</dbReference>
<dbReference type="OrthoDB" id="843225at2759"/>
<dbReference type="AlphaFoldDB" id="A0A6S7GJM0"/>
<accession>A0A6S7GJM0</accession>
<name>A0A6S7GJM0_PARCT</name>
<dbReference type="SUPFAM" id="SSF52402">
    <property type="entry name" value="Adenine nucleotide alpha hydrolases-like"/>
    <property type="match status" value="1"/>
</dbReference>
<dbReference type="InterPro" id="IPR014729">
    <property type="entry name" value="Rossmann-like_a/b/a_fold"/>
</dbReference>
<dbReference type="PANTHER" id="PTHR46989">
    <property type="entry name" value="USP DOMAIN-CONTAINING PROTEIN"/>
    <property type="match status" value="1"/>
</dbReference>
<dbReference type="Proteomes" id="UP001152795">
    <property type="component" value="Unassembled WGS sequence"/>
</dbReference>
<dbReference type="EMBL" id="CACRXK020001886">
    <property type="protein sequence ID" value="CAB3991613.1"/>
    <property type="molecule type" value="Genomic_DNA"/>
</dbReference>
<dbReference type="Gene3D" id="3.40.50.620">
    <property type="entry name" value="HUPs"/>
    <property type="match status" value="1"/>
</dbReference>